<name>A0A9P7AFG2_9AGAM</name>
<proteinExistence type="predicted"/>
<keyword evidence="2" id="KW-1185">Reference proteome</keyword>
<evidence type="ECO:0000313" key="2">
    <source>
        <dbReference type="Proteomes" id="UP000719766"/>
    </source>
</evidence>
<dbReference type="GeneID" id="64597918"/>
<protein>
    <submittedName>
        <fullName evidence="1">Uncharacterized protein</fullName>
    </submittedName>
</protein>
<dbReference type="OrthoDB" id="2687220at2759"/>
<gene>
    <name evidence="1" type="ORF">HD556DRAFT_1410626</name>
</gene>
<organism evidence="1 2">
    <name type="scientific">Suillus plorans</name>
    <dbReference type="NCBI Taxonomy" id="116603"/>
    <lineage>
        <taxon>Eukaryota</taxon>
        <taxon>Fungi</taxon>
        <taxon>Dikarya</taxon>
        <taxon>Basidiomycota</taxon>
        <taxon>Agaricomycotina</taxon>
        <taxon>Agaricomycetes</taxon>
        <taxon>Agaricomycetidae</taxon>
        <taxon>Boletales</taxon>
        <taxon>Suillineae</taxon>
        <taxon>Suillaceae</taxon>
        <taxon>Suillus</taxon>
    </lineage>
</organism>
<dbReference type="Proteomes" id="UP000719766">
    <property type="component" value="Unassembled WGS sequence"/>
</dbReference>
<dbReference type="AlphaFoldDB" id="A0A9P7AFG2"/>
<dbReference type="InterPro" id="IPR039261">
    <property type="entry name" value="FNR_nucleotide-bd"/>
</dbReference>
<reference evidence="1" key="1">
    <citation type="journal article" date="2020" name="New Phytol.">
        <title>Comparative genomics reveals dynamic genome evolution in host specialist ectomycorrhizal fungi.</title>
        <authorList>
            <person name="Lofgren L.A."/>
            <person name="Nguyen N.H."/>
            <person name="Vilgalys R."/>
            <person name="Ruytinx J."/>
            <person name="Liao H.L."/>
            <person name="Branco S."/>
            <person name="Kuo A."/>
            <person name="LaButti K."/>
            <person name="Lipzen A."/>
            <person name="Andreopoulos W."/>
            <person name="Pangilinan J."/>
            <person name="Riley R."/>
            <person name="Hundley H."/>
            <person name="Na H."/>
            <person name="Barry K."/>
            <person name="Grigoriev I.V."/>
            <person name="Stajich J.E."/>
            <person name="Kennedy P.G."/>
        </authorList>
    </citation>
    <scope>NUCLEOTIDE SEQUENCE</scope>
    <source>
        <strain evidence="1">S12</strain>
    </source>
</reference>
<feature type="non-terminal residue" evidence="1">
    <location>
        <position position="51"/>
    </location>
</feature>
<sequence length="51" mass="5446">MLDGPYGGSSVDLVSGGSGVTFTLGLLDDIVGRCVKLGRSQEERTRRIEFT</sequence>
<dbReference type="RefSeq" id="XP_041154559.1">
    <property type="nucleotide sequence ID" value="XM_041304154.1"/>
</dbReference>
<comment type="caution">
    <text evidence="1">The sequence shown here is derived from an EMBL/GenBank/DDBJ whole genome shotgun (WGS) entry which is preliminary data.</text>
</comment>
<accession>A0A9P7AFG2</accession>
<dbReference type="EMBL" id="JABBWE010000082">
    <property type="protein sequence ID" value="KAG1787191.1"/>
    <property type="molecule type" value="Genomic_DNA"/>
</dbReference>
<dbReference type="Gene3D" id="3.40.50.80">
    <property type="entry name" value="Nucleotide-binding domain of ferredoxin-NADP reductase (FNR) module"/>
    <property type="match status" value="1"/>
</dbReference>
<evidence type="ECO:0000313" key="1">
    <source>
        <dbReference type="EMBL" id="KAG1787191.1"/>
    </source>
</evidence>